<keyword evidence="3" id="KW-1185">Reference proteome</keyword>
<accession>A0AAE3AJV6</accession>
<dbReference type="AlphaFoldDB" id="A0AAE3AJV6"/>
<reference evidence="2" key="1">
    <citation type="submission" date="2021-10" db="EMBL/GenBank/DDBJ databases">
        <title>Anaerobic single-cell dispensing facilitates the cultivation of human gut bacteria.</title>
        <authorList>
            <person name="Afrizal A."/>
        </authorList>
    </citation>
    <scope>NUCLEOTIDE SEQUENCE</scope>
    <source>
        <strain evidence="2">CLA-AA-H250</strain>
    </source>
</reference>
<dbReference type="RefSeq" id="WP_308449047.1">
    <property type="nucleotide sequence ID" value="NZ_JAJEQC010000005.1"/>
</dbReference>
<organism evidence="2 3">
    <name type="scientific">Hominenteromicrobium mulieris</name>
    <dbReference type="NCBI Taxonomy" id="2885357"/>
    <lineage>
        <taxon>Bacteria</taxon>
        <taxon>Bacillati</taxon>
        <taxon>Bacillota</taxon>
        <taxon>Clostridia</taxon>
        <taxon>Eubacteriales</taxon>
        <taxon>Oscillospiraceae</taxon>
        <taxon>Hominenteromicrobium</taxon>
    </lineage>
</organism>
<proteinExistence type="predicted"/>
<dbReference type="SUPFAM" id="SSF52540">
    <property type="entry name" value="P-loop containing nucleoside triphosphate hydrolases"/>
    <property type="match status" value="1"/>
</dbReference>
<evidence type="ECO:0000259" key="1">
    <source>
        <dbReference type="Pfam" id="PF19044"/>
    </source>
</evidence>
<protein>
    <recommendedName>
        <fullName evidence="1">TraG P-loop domain-containing protein</fullName>
    </recommendedName>
</protein>
<dbReference type="InterPro" id="IPR027417">
    <property type="entry name" value="P-loop_NTPase"/>
</dbReference>
<dbReference type="InterPro" id="IPR051162">
    <property type="entry name" value="T4SS_component"/>
</dbReference>
<dbReference type="InterPro" id="IPR043964">
    <property type="entry name" value="P-loop_TraG"/>
</dbReference>
<evidence type="ECO:0000313" key="2">
    <source>
        <dbReference type="EMBL" id="MCC2136586.1"/>
    </source>
</evidence>
<dbReference type="EMBL" id="JAJEQC010000005">
    <property type="protein sequence ID" value="MCC2136586.1"/>
    <property type="molecule type" value="Genomic_DNA"/>
</dbReference>
<dbReference type="NCBIfam" id="NF045971">
    <property type="entry name" value="conju_CD1110"/>
    <property type="match status" value="1"/>
</dbReference>
<feature type="domain" description="TraG P-loop" evidence="1">
    <location>
        <begin position="418"/>
        <end position="726"/>
    </location>
</feature>
<dbReference type="Gene3D" id="3.40.50.300">
    <property type="entry name" value="P-loop containing nucleotide triphosphate hydrolases"/>
    <property type="match status" value="1"/>
</dbReference>
<evidence type="ECO:0000313" key="3">
    <source>
        <dbReference type="Proteomes" id="UP001199424"/>
    </source>
</evidence>
<dbReference type="PANTHER" id="PTHR30121">
    <property type="entry name" value="UNCHARACTERIZED PROTEIN YJGR-RELATED"/>
    <property type="match status" value="1"/>
</dbReference>
<sequence>MKIPRSTQEMIPVKHILNDGTFVLDSGEYSKMFAFTDINYTELRDEEKMRRLVDYSALLNSIDKGIYAKISIFFRPIRQEQFERDVLIPMNPEDELDDYRENMNTVLREQVRGTLGMTKQAYLTITAGRRNDEDAAAFFARVEGNLISSFQALGVELRAVPLSERLRLLHDIYRPGLEETFRYDAHAEKKLGMNWKDSIAPLSAEALNSCTHLKIGGRYCKTLFLNAYPIYLNDRIVSDIASIGKPMIFTIDFLPIPSAEAMAEAESRSMAIDTKIVNYTLHQQRNGNYSGSVPYKLMQRAAGVQEVMEAIQERDQNLYLVTVTVAHFADTREELENDAESIMSKGKSISCQFLPLLAQQYEGLNTALPFGRPFIQADRLLTTQALAGICPFAAQEIYYPGGSWFGINAKTKRLITINRDMLMSGNSLVLATTGGGKSFHIKEDALQVALKGEADIFFVDPECEYVVATQRLGGTVISLSPSTPHRINPLEISADPDDRSSEPLKEKLEFVMSFCRILLMEDGNVLDGKMKSLLDRCVRKLYAPVVASGYTKPSPLLGDLYRMLKEQDAPEAQELALRMEIYTAGSYDMFAQSTNVDTQAHIIDYDLSKLGEGMNAVGMLIVLESIYSRLMDNWRKKRHTYIYIDEIMTIFRNPYAAQYFASLWQRIRKRGGYIIGATQNTTEILNSPEARKLLENSYIITMLYQSAPDRDVLAEMFSLSEAQKQALAKEQYGTGLIKVGSTIVPFENDFPTDNPLYQLMSTKPSDGWGQEVNEHYDV</sequence>
<dbReference type="Pfam" id="PF19044">
    <property type="entry name" value="P-loop_TraG"/>
    <property type="match status" value="1"/>
</dbReference>
<dbReference type="PANTHER" id="PTHR30121:SF6">
    <property type="entry name" value="SLR6007 PROTEIN"/>
    <property type="match status" value="1"/>
</dbReference>
<comment type="caution">
    <text evidence="2">The sequence shown here is derived from an EMBL/GenBank/DDBJ whole genome shotgun (WGS) entry which is preliminary data.</text>
</comment>
<gene>
    <name evidence="2" type="ORF">LKD31_06105</name>
</gene>
<name>A0AAE3AJV6_9FIRM</name>
<dbReference type="Proteomes" id="UP001199424">
    <property type="component" value="Unassembled WGS sequence"/>
</dbReference>
<dbReference type="Gene3D" id="1.10.8.730">
    <property type="match status" value="1"/>
</dbReference>